<name>A0A9W8QRJ0_AKAMU</name>
<dbReference type="RefSeq" id="XP_056060084.1">
    <property type="nucleotide sequence ID" value="XM_056204762.1"/>
</dbReference>
<organism evidence="4 5">
    <name type="scientific">Akanthomyces muscarius</name>
    <name type="common">Entomopathogenic fungus</name>
    <name type="synonym">Lecanicillium muscarium</name>
    <dbReference type="NCBI Taxonomy" id="2231603"/>
    <lineage>
        <taxon>Eukaryota</taxon>
        <taxon>Fungi</taxon>
        <taxon>Dikarya</taxon>
        <taxon>Ascomycota</taxon>
        <taxon>Pezizomycotina</taxon>
        <taxon>Sordariomycetes</taxon>
        <taxon>Hypocreomycetidae</taxon>
        <taxon>Hypocreales</taxon>
        <taxon>Cordycipitaceae</taxon>
        <taxon>Akanthomyces</taxon>
    </lineage>
</organism>
<feature type="signal peptide" evidence="2">
    <location>
        <begin position="1"/>
        <end position="21"/>
    </location>
</feature>
<proteinExistence type="predicted"/>
<evidence type="ECO:0000313" key="4">
    <source>
        <dbReference type="EMBL" id="KAJ4165169.1"/>
    </source>
</evidence>
<dbReference type="EMBL" id="JAJHUN010000001">
    <property type="protein sequence ID" value="KAJ4165169.1"/>
    <property type="molecule type" value="Genomic_DNA"/>
</dbReference>
<feature type="chain" id="PRO_5040766033" description="DUF7707 domain-containing protein" evidence="2">
    <location>
        <begin position="22"/>
        <end position="196"/>
    </location>
</feature>
<dbReference type="KEGG" id="amus:LMH87_006815"/>
<dbReference type="PANTHER" id="PTHR38118">
    <property type="entry name" value="ANCHORED CELL WALL PROTEIN 11-RELATED"/>
    <property type="match status" value="1"/>
</dbReference>
<evidence type="ECO:0000256" key="1">
    <source>
        <dbReference type="SAM" id="MobiDB-lite"/>
    </source>
</evidence>
<dbReference type="Proteomes" id="UP001144673">
    <property type="component" value="Chromosome 1"/>
</dbReference>
<feature type="compositionally biased region" description="Low complexity" evidence="1">
    <location>
        <begin position="132"/>
        <end position="164"/>
    </location>
</feature>
<dbReference type="InterPro" id="IPR056124">
    <property type="entry name" value="DUF7707"/>
</dbReference>
<dbReference type="GeneID" id="80893974"/>
<evidence type="ECO:0000256" key="2">
    <source>
        <dbReference type="SAM" id="SignalP"/>
    </source>
</evidence>
<protein>
    <recommendedName>
        <fullName evidence="3">DUF7707 domain-containing protein</fullName>
    </recommendedName>
</protein>
<dbReference type="AlphaFoldDB" id="A0A9W8QRJ0"/>
<dbReference type="PANTHER" id="PTHR38118:SF2">
    <property type="entry name" value="CDP-ALCOHOL PHOSPHATIDYLTRANSFERASE PROTEIN"/>
    <property type="match status" value="1"/>
</dbReference>
<evidence type="ECO:0000313" key="5">
    <source>
        <dbReference type="Proteomes" id="UP001144673"/>
    </source>
</evidence>
<keyword evidence="5" id="KW-1185">Reference proteome</keyword>
<comment type="caution">
    <text evidence="4">The sequence shown here is derived from an EMBL/GenBank/DDBJ whole genome shotgun (WGS) entry which is preliminary data.</text>
</comment>
<sequence>MVSFKTTGLVVAATLASLVQAENYQIDPTTVPYATRERWCRDEKLTCPLICQQTEPRTTLVNDCDPDTLQYGCLCGNNMQPNISEYSLSIPYYVCTEWGRQCVTACNNDNTCASNCLQKNPCGATNPQRHNASATSSQGATASQTGSNGIYTGPPGSASAGSTSGKKTGAGAALEVGRSYGFVAVFAGMFVGFAML</sequence>
<accession>A0A9W8QRJ0</accession>
<dbReference type="Pfam" id="PF24808">
    <property type="entry name" value="DUF7707"/>
    <property type="match status" value="1"/>
</dbReference>
<reference evidence="4" key="1">
    <citation type="journal article" date="2023" name="Access Microbiol">
        <title>De-novo genome assembly for Akanthomyces muscarius, a biocontrol agent of insect agricultural pests.</title>
        <authorList>
            <person name="Erdos Z."/>
            <person name="Studholme D.J."/>
            <person name="Raymond B."/>
            <person name="Sharma M."/>
        </authorList>
    </citation>
    <scope>NUCLEOTIDE SEQUENCE</scope>
    <source>
        <strain evidence="4">Ve6</strain>
    </source>
</reference>
<feature type="region of interest" description="Disordered" evidence="1">
    <location>
        <begin position="127"/>
        <end position="164"/>
    </location>
</feature>
<evidence type="ECO:0000259" key="3">
    <source>
        <dbReference type="Pfam" id="PF24808"/>
    </source>
</evidence>
<gene>
    <name evidence="4" type="ORF">LMH87_006815</name>
</gene>
<feature type="domain" description="DUF7707" evidence="3">
    <location>
        <begin position="24"/>
        <end position="127"/>
    </location>
</feature>
<keyword evidence="2" id="KW-0732">Signal</keyword>